<accession>I2NW84</accession>
<dbReference type="AlphaFoldDB" id="I2NW84"/>
<protein>
    <submittedName>
        <fullName evidence="2">Uncharacterized protein</fullName>
    </submittedName>
</protein>
<name>I2NW84_NEISI</name>
<sequence>MGFAHESAEQILIRTSNQAIFRGQRRYNLKSQRSSENRFSDDLCDSQTSRYSGLN</sequence>
<dbReference type="EMBL" id="AJMT01000022">
    <property type="protein sequence ID" value="EIG30095.1"/>
    <property type="molecule type" value="Genomic_DNA"/>
</dbReference>
<evidence type="ECO:0000313" key="2">
    <source>
        <dbReference type="EMBL" id="EIG30095.1"/>
    </source>
</evidence>
<organism evidence="2 3">
    <name type="scientific">Neisseria sicca VK64</name>
    <dbReference type="NCBI Taxonomy" id="1095748"/>
    <lineage>
        <taxon>Bacteria</taxon>
        <taxon>Pseudomonadati</taxon>
        <taxon>Pseudomonadota</taxon>
        <taxon>Betaproteobacteria</taxon>
        <taxon>Neisseriales</taxon>
        <taxon>Neisseriaceae</taxon>
        <taxon>Neisseria</taxon>
    </lineage>
</organism>
<reference evidence="2 3" key="1">
    <citation type="submission" date="2012-04" db="EMBL/GenBank/DDBJ databases">
        <authorList>
            <person name="Harkins D.M."/>
            <person name="Madupu R."/>
            <person name="Durkin A.S."/>
            <person name="Torralba M."/>
            <person name="Methe B."/>
            <person name="Sutton G.G."/>
            <person name="Nelson K.E."/>
        </authorList>
    </citation>
    <scope>NUCLEOTIDE SEQUENCE [LARGE SCALE GENOMIC DNA]</scope>
    <source>
        <strain evidence="2 3">VK64</strain>
    </source>
</reference>
<feature type="compositionally biased region" description="Polar residues" evidence="1">
    <location>
        <begin position="45"/>
        <end position="55"/>
    </location>
</feature>
<comment type="caution">
    <text evidence="2">The sequence shown here is derived from an EMBL/GenBank/DDBJ whole genome shotgun (WGS) entry which is preliminary data.</text>
</comment>
<evidence type="ECO:0000256" key="1">
    <source>
        <dbReference type="SAM" id="MobiDB-lite"/>
    </source>
</evidence>
<evidence type="ECO:0000313" key="3">
    <source>
        <dbReference type="Proteomes" id="UP000004473"/>
    </source>
</evidence>
<dbReference type="Proteomes" id="UP000004473">
    <property type="component" value="Unassembled WGS sequence"/>
</dbReference>
<feature type="region of interest" description="Disordered" evidence="1">
    <location>
        <begin position="29"/>
        <end position="55"/>
    </location>
</feature>
<gene>
    <name evidence="2" type="ORF">HMPREF1051_2246</name>
</gene>
<proteinExistence type="predicted"/>